<feature type="domain" description="Mechanosensitive ion channel MscS" evidence="8">
    <location>
        <begin position="203"/>
        <end position="267"/>
    </location>
</feature>
<dbReference type="AlphaFoldDB" id="A0A1H9I293"/>
<dbReference type="GO" id="GO:0008381">
    <property type="term" value="F:mechanosensitive monoatomic ion channel activity"/>
    <property type="evidence" value="ECO:0007669"/>
    <property type="project" value="UniProtKB-ARBA"/>
</dbReference>
<comment type="similarity">
    <text evidence="2">Belongs to the MscS (TC 1.A.23) family.</text>
</comment>
<dbReference type="Proteomes" id="UP000199233">
    <property type="component" value="Unassembled WGS sequence"/>
</dbReference>
<evidence type="ECO:0000256" key="3">
    <source>
        <dbReference type="ARBA" id="ARBA00022475"/>
    </source>
</evidence>
<dbReference type="STRING" id="489703.SAMN04488038_109139"/>
<dbReference type="RefSeq" id="WP_093286601.1">
    <property type="nucleotide sequence ID" value="NZ_FOFS01000009.1"/>
</dbReference>
<comment type="subcellular location">
    <subcellularLocation>
        <location evidence="1">Cell membrane</location>
        <topology evidence="1">Multi-pass membrane protein</topology>
    </subcellularLocation>
</comment>
<keyword evidence="6 7" id="KW-0472">Membrane</keyword>
<dbReference type="Gene3D" id="3.30.70.100">
    <property type="match status" value="1"/>
</dbReference>
<feature type="transmembrane region" description="Helical" evidence="7">
    <location>
        <begin position="67"/>
        <end position="92"/>
    </location>
</feature>
<dbReference type="PANTHER" id="PTHR30347:SF1">
    <property type="entry name" value="MECHANOSENSITIVE CHANNEL MSCK"/>
    <property type="match status" value="1"/>
</dbReference>
<dbReference type="InterPro" id="IPR010920">
    <property type="entry name" value="LSM_dom_sf"/>
</dbReference>
<feature type="transmembrane region" description="Helical" evidence="7">
    <location>
        <begin position="158"/>
        <end position="180"/>
    </location>
</feature>
<dbReference type="Gene3D" id="1.10.287.1260">
    <property type="match status" value="1"/>
</dbReference>
<dbReference type="SUPFAM" id="SSF82689">
    <property type="entry name" value="Mechanosensitive channel protein MscS (YggB), C-terminal domain"/>
    <property type="match status" value="1"/>
</dbReference>
<organism evidence="9 10">
    <name type="scientific">Solimonas aquatica</name>
    <dbReference type="NCBI Taxonomy" id="489703"/>
    <lineage>
        <taxon>Bacteria</taxon>
        <taxon>Pseudomonadati</taxon>
        <taxon>Pseudomonadota</taxon>
        <taxon>Gammaproteobacteria</taxon>
        <taxon>Nevskiales</taxon>
        <taxon>Nevskiaceae</taxon>
        <taxon>Solimonas</taxon>
    </lineage>
</organism>
<evidence type="ECO:0000256" key="5">
    <source>
        <dbReference type="ARBA" id="ARBA00022989"/>
    </source>
</evidence>
<evidence type="ECO:0000256" key="7">
    <source>
        <dbReference type="SAM" id="Phobius"/>
    </source>
</evidence>
<keyword evidence="4 7" id="KW-0812">Transmembrane</keyword>
<dbReference type="InterPro" id="IPR011014">
    <property type="entry name" value="MscS_channel_TM-2"/>
</dbReference>
<evidence type="ECO:0000256" key="1">
    <source>
        <dbReference type="ARBA" id="ARBA00004651"/>
    </source>
</evidence>
<evidence type="ECO:0000313" key="9">
    <source>
        <dbReference type="EMBL" id="SEQ68575.1"/>
    </source>
</evidence>
<dbReference type="OrthoDB" id="9799209at2"/>
<dbReference type="InterPro" id="IPR023408">
    <property type="entry name" value="MscS_beta-dom_sf"/>
</dbReference>
<evidence type="ECO:0000313" key="10">
    <source>
        <dbReference type="Proteomes" id="UP000199233"/>
    </source>
</evidence>
<dbReference type="SUPFAM" id="SSF50182">
    <property type="entry name" value="Sm-like ribonucleoproteins"/>
    <property type="match status" value="1"/>
</dbReference>
<feature type="transmembrane region" description="Helical" evidence="7">
    <location>
        <begin position="17"/>
        <end position="37"/>
    </location>
</feature>
<protein>
    <submittedName>
        <fullName evidence="9">Mechanosensitive ion channel</fullName>
    </submittedName>
</protein>
<dbReference type="Gene3D" id="2.30.30.60">
    <property type="match status" value="1"/>
</dbReference>
<gene>
    <name evidence="9" type="ORF">SAMN04488038_109139</name>
</gene>
<evidence type="ECO:0000256" key="4">
    <source>
        <dbReference type="ARBA" id="ARBA00022692"/>
    </source>
</evidence>
<accession>A0A1H9I293</accession>
<dbReference type="EMBL" id="FOFS01000009">
    <property type="protein sequence ID" value="SEQ68575.1"/>
    <property type="molecule type" value="Genomic_DNA"/>
</dbReference>
<evidence type="ECO:0000256" key="6">
    <source>
        <dbReference type="ARBA" id="ARBA00023136"/>
    </source>
</evidence>
<dbReference type="InterPro" id="IPR052702">
    <property type="entry name" value="MscS-like_channel"/>
</dbReference>
<keyword evidence="10" id="KW-1185">Reference proteome</keyword>
<feature type="transmembrane region" description="Helical" evidence="7">
    <location>
        <begin position="112"/>
        <end position="137"/>
    </location>
</feature>
<sequence>MLRADSPVLVYLGQQPLLWTAATVVLTALATWALQILRRTLNDGRYAWQQRLRAALGVAAGKRLSELLWLLVAFNFLLWTAAVYLVLHIWGLHDEGERLGRALFSTGVPIGGVRLVLGKLLIGVTLFAVLFTLTRWLTRRLERDWLVRAGIEASTRDAVATLFGYVTFVMAVVVGLSTAGVDLSKLAIVAGALSVGIGFGLQNIVSNFVSGLILLFERPIRSGDTIQVGATQGVVRKIRIRATEIETGEFETVIVPNSDLLSNHVRNRDLRSRLGKLSFTLTVAHGNDARKVQALLLDVLRGHEAVIGDKRVPGVSGPAVQLIDINATGLQFELGAVLFDGGIKGAVASELRFAIEEVLRREGVTLPAPRRDAAVAGEAGKS</sequence>
<keyword evidence="3" id="KW-1003">Cell membrane</keyword>
<keyword evidence="5 7" id="KW-1133">Transmembrane helix</keyword>
<evidence type="ECO:0000259" key="8">
    <source>
        <dbReference type="Pfam" id="PF00924"/>
    </source>
</evidence>
<feature type="transmembrane region" description="Helical" evidence="7">
    <location>
        <begin position="186"/>
        <end position="216"/>
    </location>
</feature>
<dbReference type="InterPro" id="IPR006685">
    <property type="entry name" value="MscS_channel_2nd"/>
</dbReference>
<proteinExistence type="inferred from homology"/>
<reference evidence="9 10" key="1">
    <citation type="submission" date="2016-10" db="EMBL/GenBank/DDBJ databases">
        <authorList>
            <person name="de Groot N.N."/>
        </authorList>
    </citation>
    <scope>NUCLEOTIDE SEQUENCE [LARGE SCALE GENOMIC DNA]</scope>
    <source>
        <strain evidence="9 10">DSM 25927</strain>
    </source>
</reference>
<dbReference type="PANTHER" id="PTHR30347">
    <property type="entry name" value="POTASSIUM CHANNEL RELATED"/>
    <property type="match status" value="1"/>
</dbReference>
<name>A0A1H9I293_9GAMM</name>
<dbReference type="InterPro" id="IPR011066">
    <property type="entry name" value="MscS_channel_C_sf"/>
</dbReference>
<dbReference type="Pfam" id="PF00924">
    <property type="entry name" value="MS_channel_2nd"/>
    <property type="match status" value="1"/>
</dbReference>
<dbReference type="GO" id="GO:0005886">
    <property type="term" value="C:plasma membrane"/>
    <property type="evidence" value="ECO:0007669"/>
    <property type="project" value="UniProtKB-SubCell"/>
</dbReference>
<evidence type="ECO:0000256" key="2">
    <source>
        <dbReference type="ARBA" id="ARBA00008017"/>
    </source>
</evidence>
<dbReference type="SUPFAM" id="SSF82861">
    <property type="entry name" value="Mechanosensitive channel protein MscS (YggB), transmembrane region"/>
    <property type="match status" value="1"/>
</dbReference>